<protein>
    <recommendedName>
        <fullName evidence="4">PEP-CTERM protein-sorting domain-containing protein</fullName>
    </recommendedName>
</protein>
<dbReference type="AlphaFoldDB" id="A0A846MVX1"/>
<name>A0A846MVX1_9PROT</name>
<evidence type="ECO:0000256" key="1">
    <source>
        <dbReference type="SAM" id="SignalP"/>
    </source>
</evidence>
<comment type="caution">
    <text evidence="2">The sequence shown here is derived from an EMBL/GenBank/DDBJ whole genome shotgun (WGS) entry which is preliminary data.</text>
</comment>
<feature type="signal peptide" evidence="1">
    <location>
        <begin position="1"/>
        <end position="24"/>
    </location>
</feature>
<evidence type="ECO:0000313" key="2">
    <source>
        <dbReference type="EMBL" id="NIK87222.1"/>
    </source>
</evidence>
<evidence type="ECO:0008006" key="4">
    <source>
        <dbReference type="Google" id="ProtNLM"/>
    </source>
</evidence>
<gene>
    <name evidence="2" type="ORF">FHS83_000540</name>
</gene>
<sequence>MGKTKLFCAIGAVLLLAAPARATAIASVREAFWQANFSYYLDGQGRHASLPAGVSLMCTGSAVANGLGCADRQSASVMSDDGTLHRAEIDALSSLVLVNNGPRNFDGRFVFATSYSAFNPGGPNVGASVDHGGREYASFFSVVRGPALFDLQGCNMSSGIPTPTVRQRMSCGVSSPDASESEFSLGPLAANAEAAADFQIYISLDAQGEKQNGDPVPEAPTLAVFLVGLAALRRRQGVKA</sequence>
<accession>A0A846MVX1</accession>
<keyword evidence="3" id="KW-1185">Reference proteome</keyword>
<organism evidence="2 3">
    <name type="scientific">Rhizomicrobium palustre</name>
    <dbReference type="NCBI Taxonomy" id="189966"/>
    <lineage>
        <taxon>Bacteria</taxon>
        <taxon>Pseudomonadati</taxon>
        <taxon>Pseudomonadota</taxon>
        <taxon>Alphaproteobacteria</taxon>
        <taxon>Micropepsales</taxon>
        <taxon>Micropepsaceae</taxon>
        <taxon>Rhizomicrobium</taxon>
    </lineage>
</organism>
<dbReference type="EMBL" id="JAASRM010000001">
    <property type="protein sequence ID" value="NIK87222.1"/>
    <property type="molecule type" value="Genomic_DNA"/>
</dbReference>
<evidence type="ECO:0000313" key="3">
    <source>
        <dbReference type="Proteomes" id="UP000570514"/>
    </source>
</evidence>
<proteinExistence type="predicted"/>
<feature type="chain" id="PRO_5032646201" description="PEP-CTERM protein-sorting domain-containing protein" evidence="1">
    <location>
        <begin position="25"/>
        <end position="240"/>
    </location>
</feature>
<dbReference type="RefSeq" id="WP_167080630.1">
    <property type="nucleotide sequence ID" value="NZ_BAAADC010000001.1"/>
</dbReference>
<reference evidence="2 3" key="1">
    <citation type="submission" date="2020-03" db="EMBL/GenBank/DDBJ databases">
        <title>Genomic Encyclopedia of Type Strains, Phase IV (KMG-IV): sequencing the most valuable type-strain genomes for metagenomic binning, comparative biology and taxonomic classification.</title>
        <authorList>
            <person name="Goeker M."/>
        </authorList>
    </citation>
    <scope>NUCLEOTIDE SEQUENCE [LARGE SCALE GENOMIC DNA]</scope>
    <source>
        <strain evidence="2 3">DSM 19867</strain>
    </source>
</reference>
<dbReference type="Proteomes" id="UP000570514">
    <property type="component" value="Unassembled WGS sequence"/>
</dbReference>
<keyword evidence="1" id="KW-0732">Signal</keyword>